<dbReference type="Gene3D" id="3.30.300.30">
    <property type="match status" value="1"/>
</dbReference>
<feature type="domain" description="AMP-dependent synthetase/ligase" evidence="3">
    <location>
        <begin position="9"/>
        <end position="376"/>
    </location>
</feature>
<organism evidence="5 6">
    <name type="scientific">Paraburkholderia dinghuensis</name>
    <dbReference type="NCBI Taxonomy" id="2305225"/>
    <lineage>
        <taxon>Bacteria</taxon>
        <taxon>Pseudomonadati</taxon>
        <taxon>Pseudomonadota</taxon>
        <taxon>Betaproteobacteria</taxon>
        <taxon>Burkholderiales</taxon>
        <taxon>Burkholderiaceae</taxon>
        <taxon>Paraburkholderia</taxon>
    </lineage>
</organism>
<evidence type="ECO:0000313" key="5">
    <source>
        <dbReference type="EMBL" id="RQH05061.1"/>
    </source>
</evidence>
<dbReference type="AlphaFoldDB" id="A0A3N6N375"/>
<evidence type="ECO:0000259" key="3">
    <source>
        <dbReference type="Pfam" id="PF00501"/>
    </source>
</evidence>
<evidence type="ECO:0000256" key="1">
    <source>
        <dbReference type="ARBA" id="ARBA00006432"/>
    </source>
</evidence>
<gene>
    <name evidence="5" type="ORF">D1Y85_16825</name>
</gene>
<protein>
    <submittedName>
        <fullName evidence="5">Long-chain-fatty-acid--CoA ligase</fullName>
    </submittedName>
</protein>
<dbReference type="InterPro" id="IPR042099">
    <property type="entry name" value="ANL_N_sf"/>
</dbReference>
<accession>A0A3N6N375</accession>
<reference evidence="5 6" key="1">
    <citation type="submission" date="2018-11" db="EMBL/GenBank/DDBJ databases">
        <title>Paraburkholderia sp. DHOA04, isolated from soil.</title>
        <authorList>
            <person name="Gao Z.-H."/>
            <person name="Qiu L.-H."/>
            <person name="Fu J.-C."/>
        </authorList>
    </citation>
    <scope>NUCLEOTIDE SEQUENCE [LARGE SCALE GENOMIC DNA]</scope>
    <source>
        <strain evidence="5 6">DHOA04</strain>
    </source>
</reference>
<dbReference type="PANTHER" id="PTHR43767:SF1">
    <property type="entry name" value="NONRIBOSOMAL PEPTIDE SYNTHASE PES1 (EUROFUNG)-RELATED"/>
    <property type="match status" value="1"/>
</dbReference>
<dbReference type="EMBL" id="RQIS01000011">
    <property type="protein sequence ID" value="RQH05061.1"/>
    <property type="molecule type" value="Genomic_DNA"/>
</dbReference>
<dbReference type="RefSeq" id="WP_124152195.1">
    <property type="nucleotide sequence ID" value="NZ_RQIS01000011.1"/>
</dbReference>
<keyword evidence="2 5" id="KW-0436">Ligase</keyword>
<dbReference type="OrthoDB" id="9766486at2"/>
<comment type="similarity">
    <text evidence="1">Belongs to the ATP-dependent AMP-binding enzyme family.</text>
</comment>
<dbReference type="Pfam" id="PF13193">
    <property type="entry name" value="AMP-binding_C"/>
    <property type="match status" value="1"/>
</dbReference>
<comment type="caution">
    <text evidence="5">The sequence shown here is derived from an EMBL/GenBank/DDBJ whole genome shotgun (WGS) entry which is preliminary data.</text>
</comment>
<proteinExistence type="inferred from homology"/>
<evidence type="ECO:0000313" key="6">
    <source>
        <dbReference type="Proteomes" id="UP000272778"/>
    </source>
</evidence>
<dbReference type="InterPro" id="IPR050237">
    <property type="entry name" value="ATP-dep_AMP-bd_enzyme"/>
</dbReference>
<dbReference type="InterPro" id="IPR020845">
    <property type="entry name" value="AMP-binding_CS"/>
</dbReference>
<dbReference type="NCBIfam" id="NF004837">
    <property type="entry name" value="PRK06187.1"/>
    <property type="match status" value="1"/>
</dbReference>
<dbReference type="InterPro" id="IPR025110">
    <property type="entry name" value="AMP-bd_C"/>
</dbReference>
<evidence type="ECO:0000256" key="2">
    <source>
        <dbReference type="ARBA" id="ARBA00022598"/>
    </source>
</evidence>
<dbReference type="PROSITE" id="PS00455">
    <property type="entry name" value="AMP_BINDING"/>
    <property type="match status" value="1"/>
</dbReference>
<dbReference type="SUPFAM" id="SSF56801">
    <property type="entry name" value="Acetyl-CoA synthetase-like"/>
    <property type="match status" value="1"/>
</dbReference>
<dbReference type="InterPro" id="IPR045851">
    <property type="entry name" value="AMP-bd_C_sf"/>
</dbReference>
<dbReference type="GO" id="GO:0016878">
    <property type="term" value="F:acid-thiol ligase activity"/>
    <property type="evidence" value="ECO:0007669"/>
    <property type="project" value="UniProtKB-ARBA"/>
</dbReference>
<sequence>MQLTHPLHRALSNCPHRIALADSGRHVAYGELAARVARLAALLHARGVRAGDRVGLLGMNSARYVEAMYAVWWAGGVVNPVNIRWTTAEMAWSLDDCETRWLIVDQTFAPQVPALREKSHSLVEVLYCGDGAAPADVVDIEAALVGLAPVEDAARQGDDLAALMYTGGTTGKPKGVMLSHANLFLGTQSASASVDREADTVALTCAPLFHVGAIGHLLQLVGQAATVVLLPAFDEVAIMRGIADERATETFLVPTMLKRLIDHPRFGEFDLSSLRSVLYGAAPIDEALLNQALCAMPSVGFVQFYGMTELSPVITALPASCHLPTSNAAERARLRSAGRPIPIAEVAVIDTDGLPLPPGQVGEIVARGPMVMQGYWGQPQLSAQTLRGGWMHTGDLGRFDDDGFLYVVDRLKDMIITGGENVYSAEVENVLLMMPEIAACAVVGVPDAMWGERVHAALVLKAGTALGSDRVIAHCREHLAGYKCPRSIEFRDALPLSAAGKLLKYEVRASVRGEPTAP</sequence>
<feature type="domain" description="AMP-binding enzyme C-terminal" evidence="4">
    <location>
        <begin position="426"/>
        <end position="501"/>
    </location>
</feature>
<name>A0A3N6N375_9BURK</name>
<dbReference type="Pfam" id="PF00501">
    <property type="entry name" value="AMP-binding"/>
    <property type="match status" value="1"/>
</dbReference>
<dbReference type="Gene3D" id="3.40.50.12780">
    <property type="entry name" value="N-terminal domain of ligase-like"/>
    <property type="match status" value="1"/>
</dbReference>
<dbReference type="FunFam" id="3.30.300.30:FF:000008">
    <property type="entry name" value="2,3-dihydroxybenzoate-AMP ligase"/>
    <property type="match status" value="1"/>
</dbReference>
<dbReference type="PANTHER" id="PTHR43767">
    <property type="entry name" value="LONG-CHAIN-FATTY-ACID--COA LIGASE"/>
    <property type="match status" value="1"/>
</dbReference>
<dbReference type="Proteomes" id="UP000272778">
    <property type="component" value="Unassembled WGS sequence"/>
</dbReference>
<keyword evidence="6" id="KW-1185">Reference proteome</keyword>
<dbReference type="InterPro" id="IPR000873">
    <property type="entry name" value="AMP-dep_synth/lig_dom"/>
</dbReference>
<evidence type="ECO:0000259" key="4">
    <source>
        <dbReference type="Pfam" id="PF13193"/>
    </source>
</evidence>